<comment type="caution">
    <text evidence="2">The sequence shown here is derived from an EMBL/GenBank/DDBJ whole genome shotgun (WGS) entry which is preliminary data.</text>
</comment>
<feature type="compositionally biased region" description="Basic residues" evidence="1">
    <location>
        <begin position="184"/>
        <end position="193"/>
    </location>
</feature>
<dbReference type="Proteomes" id="UP000729402">
    <property type="component" value="Unassembled WGS sequence"/>
</dbReference>
<protein>
    <submittedName>
        <fullName evidence="2">Uncharacterized protein</fullName>
    </submittedName>
</protein>
<name>A0A8J6BST2_ZIZPA</name>
<reference evidence="2" key="1">
    <citation type="journal article" date="2021" name="bioRxiv">
        <title>Whole Genome Assembly and Annotation of Northern Wild Rice, Zizania palustris L., Supports a Whole Genome Duplication in the Zizania Genus.</title>
        <authorList>
            <person name="Haas M."/>
            <person name="Kono T."/>
            <person name="Macchietto M."/>
            <person name="Millas R."/>
            <person name="McGilp L."/>
            <person name="Shao M."/>
            <person name="Duquette J."/>
            <person name="Hirsch C.N."/>
            <person name="Kimball J."/>
        </authorList>
    </citation>
    <scope>NUCLEOTIDE SEQUENCE</scope>
    <source>
        <tissue evidence="2">Fresh leaf tissue</tissue>
    </source>
</reference>
<sequence length="193" mass="21260">MALKPPLIVPLKLVLRRSHRGWGSARRERSQLGVGEEGAVAVGGQRGGGGRGWGLVRRAGSARRGRSRLGVGEEGGVSEEGRVGDAVAEMARVTRRNIIRSNKEYLSEDHLGHNFCEQPYDKSDLNASTEQNQLDRYNTNEIIPQGHQQDDAASEFDPTSTGDPTHREGDIELNIEEETEKGTRHGKTKFKHV</sequence>
<dbReference type="AlphaFoldDB" id="A0A8J6BST2"/>
<accession>A0A8J6BST2</accession>
<evidence type="ECO:0000313" key="2">
    <source>
        <dbReference type="EMBL" id="KAG8091750.1"/>
    </source>
</evidence>
<feature type="region of interest" description="Disordered" evidence="1">
    <location>
        <begin position="145"/>
        <end position="193"/>
    </location>
</feature>
<keyword evidence="3" id="KW-1185">Reference proteome</keyword>
<proteinExistence type="predicted"/>
<reference evidence="2" key="2">
    <citation type="submission" date="2021-02" db="EMBL/GenBank/DDBJ databases">
        <authorList>
            <person name="Kimball J.A."/>
            <person name="Haas M.W."/>
            <person name="Macchietto M."/>
            <person name="Kono T."/>
            <person name="Duquette J."/>
            <person name="Shao M."/>
        </authorList>
    </citation>
    <scope>NUCLEOTIDE SEQUENCE</scope>
    <source>
        <tissue evidence="2">Fresh leaf tissue</tissue>
    </source>
</reference>
<evidence type="ECO:0000256" key="1">
    <source>
        <dbReference type="SAM" id="MobiDB-lite"/>
    </source>
</evidence>
<evidence type="ECO:0000313" key="3">
    <source>
        <dbReference type="Proteomes" id="UP000729402"/>
    </source>
</evidence>
<gene>
    <name evidence="2" type="ORF">GUJ93_ZPchr0012g20970</name>
</gene>
<organism evidence="2 3">
    <name type="scientific">Zizania palustris</name>
    <name type="common">Northern wild rice</name>
    <dbReference type="NCBI Taxonomy" id="103762"/>
    <lineage>
        <taxon>Eukaryota</taxon>
        <taxon>Viridiplantae</taxon>
        <taxon>Streptophyta</taxon>
        <taxon>Embryophyta</taxon>
        <taxon>Tracheophyta</taxon>
        <taxon>Spermatophyta</taxon>
        <taxon>Magnoliopsida</taxon>
        <taxon>Liliopsida</taxon>
        <taxon>Poales</taxon>
        <taxon>Poaceae</taxon>
        <taxon>BOP clade</taxon>
        <taxon>Oryzoideae</taxon>
        <taxon>Oryzeae</taxon>
        <taxon>Zizaniinae</taxon>
        <taxon>Zizania</taxon>
    </lineage>
</organism>
<dbReference type="EMBL" id="JAAALK010000080">
    <property type="protein sequence ID" value="KAG8091750.1"/>
    <property type="molecule type" value="Genomic_DNA"/>
</dbReference>